<reference evidence="2" key="1">
    <citation type="journal article" date="2019" name="Int. J. Syst. Evol. Microbiol.">
        <title>The Global Catalogue of Microorganisms (GCM) 10K type strain sequencing project: providing services to taxonomists for standard genome sequencing and annotation.</title>
        <authorList>
            <consortium name="The Broad Institute Genomics Platform"/>
            <consortium name="The Broad Institute Genome Sequencing Center for Infectious Disease"/>
            <person name="Wu L."/>
            <person name="Ma J."/>
        </authorList>
    </citation>
    <scope>NUCLEOTIDE SEQUENCE [LARGE SCALE GENOMIC DNA]</scope>
    <source>
        <strain evidence="2">KCTC 32255</strain>
    </source>
</reference>
<proteinExistence type="predicted"/>
<dbReference type="Proteomes" id="UP001596337">
    <property type="component" value="Unassembled WGS sequence"/>
</dbReference>
<evidence type="ECO:0000313" key="1">
    <source>
        <dbReference type="EMBL" id="MFC6868926.1"/>
    </source>
</evidence>
<gene>
    <name evidence="1" type="ORF">ACFQGD_17425</name>
</gene>
<name>A0ABW2C127_9PSEU</name>
<comment type="caution">
    <text evidence="1">The sequence shown here is derived from an EMBL/GenBank/DDBJ whole genome shotgun (WGS) entry which is preliminary data.</text>
</comment>
<dbReference type="RefSeq" id="WP_345403180.1">
    <property type="nucleotide sequence ID" value="NZ_BAABLA010000113.1"/>
</dbReference>
<accession>A0ABW2C127</accession>
<sequence>MRRITALTGAVEAARRYARNNPEKVRQYTEKAGSFVDKQTKGKYHNKIDNVVRKINKSADGQG</sequence>
<keyword evidence="2" id="KW-1185">Reference proteome</keyword>
<organism evidence="1 2">
    <name type="scientific">Haloechinothrix salitolerans</name>
    <dbReference type="NCBI Taxonomy" id="926830"/>
    <lineage>
        <taxon>Bacteria</taxon>
        <taxon>Bacillati</taxon>
        <taxon>Actinomycetota</taxon>
        <taxon>Actinomycetes</taxon>
        <taxon>Pseudonocardiales</taxon>
        <taxon>Pseudonocardiaceae</taxon>
        <taxon>Haloechinothrix</taxon>
    </lineage>
</organism>
<dbReference type="EMBL" id="JBHSXX010000001">
    <property type="protein sequence ID" value="MFC6868926.1"/>
    <property type="molecule type" value="Genomic_DNA"/>
</dbReference>
<evidence type="ECO:0000313" key="2">
    <source>
        <dbReference type="Proteomes" id="UP001596337"/>
    </source>
</evidence>
<dbReference type="InterPro" id="IPR028037">
    <property type="entry name" value="Antitoxin_Rv0909/MT0933"/>
</dbReference>
<protein>
    <submittedName>
        <fullName evidence="1">Antitoxin</fullName>
    </submittedName>
</protein>
<dbReference type="Pfam" id="PF14013">
    <property type="entry name" value="MT0933_antitox"/>
    <property type="match status" value="1"/>
</dbReference>